<protein>
    <submittedName>
        <fullName evidence="2">Uncharacterized protein</fullName>
    </submittedName>
</protein>
<dbReference type="VEuPathDB" id="FungiDB:BO78DRAFT_393315"/>
<feature type="compositionally biased region" description="Polar residues" evidence="1">
    <location>
        <begin position="30"/>
        <end position="46"/>
    </location>
</feature>
<evidence type="ECO:0000313" key="2">
    <source>
        <dbReference type="EMBL" id="PYI11355.1"/>
    </source>
</evidence>
<accession>A0A319ETI8</accession>
<dbReference type="AlphaFoldDB" id="A0A319ETI8"/>
<dbReference type="Proteomes" id="UP000248423">
    <property type="component" value="Unassembled WGS sequence"/>
</dbReference>
<reference evidence="2 3" key="1">
    <citation type="submission" date="2018-02" db="EMBL/GenBank/DDBJ databases">
        <title>The genomes of Aspergillus section Nigri reveals drivers in fungal speciation.</title>
        <authorList>
            <consortium name="DOE Joint Genome Institute"/>
            <person name="Vesth T.C."/>
            <person name="Nybo J."/>
            <person name="Theobald S."/>
            <person name="Brandl J."/>
            <person name="Frisvad J.C."/>
            <person name="Nielsen K.F."/>
            <person name="Lyhne E.K."/>
            <person name="Kogle M.E."/>
            <person name="Kuo A."/>
            <person name="Riley R."/>
            <person name="Clum A."/>
            <person name="Nolan M."/>
            <person name="Lipzen A."/>
            <person name="Salamov A."/>
            <person name="Henrissat B."/>
            <person name="Wiebenga A."/>
            <person name="De vries R.P."/>
            <person name="Grigoriev I.V."/>
            <person name="Mortensen U.H."/>
            <person name="Andersen M.R."/>
            <person name="Baker S.E."/>
        </authorList>
    </citation>
    <scope>NUCLEOTIDE SEQUENCE [LARGE SCALE GENOMIC DNA]</scope>
    <source>
        <strain evidence="2 3">CBS 121057</strain>
    </source>
</reference>
<feature type="compositionally biased region" description="Polar residues" evidence="1">
    <location>
        <begin position="1"/>
        <end position="10"/>
    </location>
</feature>
<name>A0A319ETI8_ASPSB</name>
<feature type="region of interest" description="Disordered" evidence="1">
    <location>
        <begin position="1"/>
        <end position="52"/>
    </location>
</feature>
<evidence type="ECO:0000313" key="3">
    <source>
        <dbReference type="Proteomes" id="UP000248423"/>
    </source>
</evidence>
<organism evidence="2 3">
    <name type="scientific">Aspergillus sclerotiicarbonarius (strain CBS 121057 / IBT 28362)</name>
    <dbReference type="NCBI Taxonomy" id="1448318"/>
    <lineage>
        <taxon>Eukaryota</taxon>
        <taxon>Fungi</taxon>
        <taxon>Dikarya</taxon>
        <taxon>Ascomycota</taxon>
        <taxon>Pezizomycotina</taxon>
        <taxon>Eurotiomycetes</taxon>
        <taxon>Eurotiomycetidae</taxon>
        <taxon>Eurotiales</taxon>
        <taxon>Aspergillaceae</taxon>
        <taxon>Aspergillus</taxon>
        <taxon>Aspergillus subgen. Circumdati</taxon>
    </lineage>
</organism>
<proteinExistence type="predicted"/>
<evidence type="ECO:0000256" key="1">
    <source>
        <dbReference type="SAM" id="MobiDB-lite"/>
    </source>
</evidence>
<gene>
    <name evidence="2" type="ORF">BO78DRAFT_393315</name>
</gene>
<keyword evidence="3" id="KW-1185">Reference proteome</keyword>
<dbReference type="EMBL" id="KZ826318">
    <property type="protein sequence ID" value="PYI11355.1"/>
    <property type="molecule type" value="Genomic_DNA"/>
</dbReference>
<sequence>MNTHTHTPSIACNLYGVPSPNQPTHPPYTHLSTQAGKNFSLCNDSTPQPPKW</sequence>